<sequence length="135" mass="14835">MPRPEEPVDESKGSVAEFALSLRDLRRKAGSPNYRELSARTHFSASTLSTAASGRRLPSLDVTLAYVRSCGGDVTEWTQRWQSIARGIDAPGRAAQKPGITSSEMGQKNLIDVSVGVFLEVAKTIIQQVENRYQR</sequence>
<gene>
    <name evidence="2" type="ORF">QLQ12_46675</name>
</gene>
<dbReference type="RefSeq" id="WP_282767528.1">
    <property type="nucleotide sequence ID" value="NZ_JASCTH010000079.1"/>
</dbReference>
<evidence type="ECO:0000259" key="1">
    <source>
        <dbReference type="SMART" id="SM00530"/>
    </source>
</evidence>
<protein>
    <submittedName>
        <fullName evidence="2">Helix-turn-helix transcriptional regulator</fullName>
    </submittedName>
</protein>
<feature type="domain" description="HTH cro/C1-type" evidence="1">
    <location>
        <begin position="21"/>
        <end position="77"/>
    </location>
</feature>
<proteinExistence type="predicted"/>
<evidence type="ECO:0000313" key="2">
    <source>
        <dbReference type="EMBL" id="MDI6106069.1"/>
    </source>
</evidence>
<evidence type="ECO:0000313" key="3">
    <source>
        <dbReference type="Proteomes" id="UP001241758"/>
    </source>
</evidence>
<dbReference type="Proteomes" id="UP001241758">
    <property type="component" value="Unassembled WGS sequence"/>
</dbReference>
<organism evidence="2 3">
    <name type="scientific">Actinoplanes sandaracinus</name>
    <dbReference type="NCBI Taxonomy" id="3045177"/>
    <lineage>
        <taxon>Bacteria</taxon>
        <taxon>Bacillati</taxon>
        <taxon>Actinomycetota</taxon>
        <taxon>Actinomycetes</taxon>
        <taxon>Micromonosporales</taxon>
        <taxon>Micromonosporaceae</taxon>
        <taxon>Actinoplanes</taxon>
    </lineage>
</organism>
<dbReference type="InterPro" id="IPR001387">
    <property type="entry name" value="Cro/C1-type_HTH"/>
</dbReference>
<dbReference type="EMBL" id="JASCTH010000079">
    <property type="protein sequence ID" value="MDI6106069.1"/>
    <property type="molecule type" value="Genomic_DNA"/>
</dbReference>
<accession>A0ABT6X2B6</accession>
<dbReference type="Pfam" id="PF13560">
    <property type="entry name" value="HTH_31"/>
    <property type="match status" value="1"/>
</dbReference>
<reference evidence="2 3" key="1">
    <citation type="submission" date="2023-05" db="EMBL/GenBank/DDBJ databases">
        <title>Actinoplanes sp. NEAU-A12 genome sequencing.</title>
        <authorList>
            <person name="Wang Z.-S."/>
        </authorList>
    </citation>
    <scope>NUCLEOTIDE SEQUENCE [LARGE SCALE GENOMIC DNA]</scope>
    <source>
        <strain evidence="2 3">NEAU-A12</strain>
    </source>
</reference>
<dbReference type="InterPro" id="IPR010982">
    <property type="entry name" value="Lambda_DNA-bd_dom_sf"/>
</dbReference>
<comment type="caution">
    <text evidence="2">The sequence shown here is derived from an EMBL/GenBank/DDBJ whole genome shotgun (WGS) entry which is preliminary data.</text>
</comment>
<keyword evidence="3" id="KW-1185">Reference proteome</keyword>
<dbReference type="CDD" id="cd00093">
    <property type="entry name" value="HTH_XRE"/>
    <property type="match status" value="1"/>
</dbReference>
<name>A0ABT6X2B6_9ACTN</name>
<dbReference type="SUPFAM" id="SSF47413">
    <property type="entry name" value="lambda repressor-like DNA-binding domains"/>
    <property type="match status" value="1"/>
</dbReference>
<dbReference type="SMART" id="SM00530">
    <property type="entry name" value="HTH_XRE"/>
    <property type="match status" value="1"/>
</dbReference>